<evidence type="ECO:0000256" key="1">
    <source>
        <dbReference type="ARBA" id="ARBA00007874"/>
    </source>
</evidence>
<feature type="signal peptide" evidence="9">
    <location>
        <begin position="1"/>
        <end position="18"/>
    </location>
</feature>
<dbReference type="InterPro" id="IPR036010">
    <property type="entry name" value="2Fe-2S_ferredoxin-like_sf"/>
</dbReference>
<accession>A0A835Z7P0</accession>
<dbReference type="OrthoDB" id="200774at2759"/>
<sequence>MRAAAAVAAAMLAGQASAFLMAPTLARNTATVRSAMPQELETELDPARTWEVELTLNGETKVVTIPEGTSVLEAAELVFDDPPNSCRNGVCSTCAGHIDGGANSVRYAVSGLGQDLLGEGYALTCQTYPAGPGVKVSLNKMDEVYMQQYGKHSEEEQERKMSGGKTKVFGMF</sequence>
<evidence type="ECO:0000313" key="11">
    <source>
        <dbReference type="EMBL" id="KAG5187177.1"/>
    </source>
</evidence>
<dbReference type="PANTHER" id="PTHR43112">
    <property type="entry name" value="FERREDOXIN"/>
    <property type="match status" value="1"/>
</dbReference>
<keyword evidence="6" id="KW-0408">Iron</keyword>
<evidence type="ECO:0000256" key="4">
    <source>
        <dbReference type="ARBA" id="ARBA00022723"/>
    </source>
</evidence>
<dbReference type="InterPro" id="IPR006058">
    <property type="entry name" value="2Fe2S_fd_BS"/>
</dbReference>
<name>A0A835Z7P0_9STRA</name>
<evidence type="ECO:0000256" key="3">
    <source>
        <dbReference type="ARBA" id="ARBA00022714"/>
    </source>
</evidence>
<organism evidence="11 12">
    <name type="scientific">Tribonema minus</name>
    <dbReference type="NCBI Taxonomy" id="303371"/>
    <lineage>
        <taxon>Eukaryota</taxon>
        <taxon>Sar</taxon>
        <taxon>Stramenopiles</taxon>
        <taxon>Ochrophyta</taxon>
        <taxon>PX clade</taxon>
        <taxon>Xanthophyceae</taxon>
        <taxon>Tribonematales</taxon>
        <taxon>Tribonemataceae</taxon>
        <taxon>Tribonema</taxon>
    </lineage>
</organism>
<dbReference type="SUPFAM" id="SSF54292">
    <property type="entry name" value="2Fe-2S ferredoxin-like"/>
    <property type="match status" value="1"/>
</dbReference>
<dbReference type="InterPro" id="IPR001041">
    <property type="entry name" value="2Fe-2S_ferredoxin-type"/>
</dbReference>
<proteinExistence type="inferred from homology"/>
<feature type="domain" description="2Fe-2S ferredoxin-type" evidence="10">
    <location>
        <begin position="50"/>
        <end position="142"/>
    </location>
</feature>
<comment type="caution">
    <text evidence="11">The sequence shown here is derived from an EMBL/GenBank/DDBJ whole genome shotgun (WGS) entry which is preliminary data.</text>
</comment>
<keyword evidence="5" id="KW-0249">Electron transport</keyword>
<keyword evidence="7" id="KW-0411">Iron-sulfur</keyword>
<evidence type="ECO:0000256" key="5">
    <source>
        <dbReference type="ARBA" id="ARBA00022982"/>
    </source>
</evidence>
<evidence type="ECO:0000313" key="12">
    <source>
        <dbReference type="Proteomes" id="UP000664859"/>
    </source>
</evidence>
<reference evidence="11" key="1">
    <citation type="submission" date="2021-02" db="EMBL/GenBank/DDBJ databases">
        <title>First Annotated Genome of the Yellow-green Alga Tribonema minus.</title>
        <authorList>
            <person name="Mahan K.M."/>
        </authorList>
    </citation>
    <scope>NUCLEOTIDE SEQUENCE</scope>
    <source>
        <strain evidence="11">UTEX B ZZ1240</strain>
    </source>
</reference>
<evidence type="ECO:0000256" key="9">
    <source>
        <dbReference type="SAM" id="SignalP"/>
    </source>
</evidence>
<evidence type="ECO:0000259" key="10">
    <source>
        <dbReference type="PROSITE" id="PS51085"/>
    </source>
</evidence>
<dbReference type="EMBL" id="JAFCMP010000092">
    <property type="protein sequence ID" value="KAG5187177.1"/>
    <property type="molecule type" value="Genomic_DNA"/>
</dbReference>
<dbReference type="CDD" id="cd00207">
    <property type="entry name" value="fer2"/>
    <property type="match status" value="1"/>
</dbReference>
<dbReference type="GO" id="GO:0046872">
    <property type="term" value="F:metal ion binding"/>
    <property type="evidence" value="ECO:0007669"/>
    <property type="project" value="UniProtKB-KW"/>
</dbReference>
<dbReference type="AlphaFoldDB" id="A0A835Z7P0"/>
<keyword evidence="2" id="KW-0813">Transport</keyword>
<gene>
    <name evidence="11" type="ORF">JKP88DRAFT_235302</name>
</gene>
<keyword evidence="3" id="KW-0001">2Fe-2S</keyword>
<dbReference type="InterPro" id="IPR012675">
    <property type="entry name" value="Beta-grasp_dom_sf"/>
</dbReference>
<dbReference type="PROSITE" id="PS51085">
    <property type="entry name" value="2FE2S_FER_2"/>
    <property type="match status" value="1"/>
</dbReference>
<keyword evidence="4" id="KW-0479">Metal-binding</keyword>
<dbReference type="Pfam" id="PF00111">
    <property type="entry name" value="Fer2"/>
    <property type="match status" value="1"/>
</dbReference>
<dbReference type="PANTHER" id="PTHR43112:SF3">
    <property type="entry name" value="FERREDOXIN-2, CHLOROPLASTIC"/>
    <property type="match status" value="1"/>
</dbReference>
<feature type="chain" id="PRO_5032498057" evidence="9">
    <location>
        <begin position="19"/>
        <end position="172"/>
    </location>
</feature>
<dbReference type="Proteomes" id="UP000664859">
    <property type="component" value="Unassembled WGS sequence"/>
</dbReference>
<dbReference type="PROSITE" id="PS00197">
    <property type="entry name" value="2FE2S_FER_1"/>
    <property type="match status" value="1"/>
</dbReference>
<dbReference type="Gene3D" id="3.10.20.30">
    <property type="match status" value="1"/>
</dbReference>
<evidence type="ECO:0000256" key="7">
    <source>
        <dbReference type="ARBA" id="ARBA00023014"/>
    </source>
</evidence>
<keyword evidence="9" id="KW-0732">Signal</keyword>
<comment type="similarity">
    <text evidence="1">Belongs to the 2Fe2S plant-type ferredoxin family.</text>
</comment>
<keyword evidence="12" id="KW-1185">Reference proteome</keyword>
<evidence type="ECO:0000256" key="2">
    <source>
        <dbReference type="ARBA" id="ARBA00022448"/>
    </source>
</evidence>
<dbReference type="GO" id="GO:0051537">
    <property type="term" value="F:2 iron, 2 sulfur cluster binding"/>
    <property type="evidence" value="ECO:0007669"/>
    <property type="project" value="UniProtKB-KW"/>
</dbReference>
<comment type="cofactor">
    <cofactor evidence="8">
        <name>[2Fe-2S] cluster</name>
        <dbReference type="ChEBI" id="CHEBI:190135"/>
    </cofactor>
</comment>
<protein>
    <submittedName>
        <fullName evidence="11">2Fe-2S ferredoxin-type domain-containing protein</fullName>
    </submittedName>
</protein>
<evidence type="ECO:0000256" key="8">
    <source>
        <dbReference type="ARBA" id="ARBA00034078"/>
    </source>
</evidence>
<evidence type="ECO:0000256" key="6">
    <source>
        <dbReference type="ARBA" id="ARBA00023004"/>
    </source>
</evidence>